<dbReference type="GO" id="GO:0080120">
    <property type="term" value="P:CAAX-box protein maturation"/>
    <property type="evidence" value="ECO:0007669"/>
    <property type="project" value="UniProtKB-ARBA"/>
</dbReference>
<evidence type="ECO:0000313" key="4">
    <source>
        <dbReference type="Proteomes" id="UP000515369"/>
    </source>
</evidence>
<dbReference type="AlphaFoldDB" id="A0A7G5GQS6"/>
<reference evidence="3 4" key="1">
    <citation type="submission" date="2020-07" db="EMBL/GenBank/DDBJ databases">
        <title>Spirosoma foliorum sp. nov., isolated from the leaves on the Nejang mountain Korea, Republic of.</title>
        <authorList>
            <person name="Ho H."/>
            <person name="Lee Y.-J."/>
            <person name="Nurcahyanto D.-A."/>
            <person name="Kim S.-G."/>
        </authorList>
    </citation>
    <scope>NUCLEOTIDE SEQUENCE [LARGE SCALE GENOMIC DNA]</scope>
    <source>
        <strain evidence="3 4">PL0136</strain>
    </source>
</reference>
<feature type="transmembrane region" description="Helical" evidence="1">
    <location>
        <begin position="221"/>
        <end position="239"/>
    </location>
</feature>
<dbReference type="RefSeq" id="WP_182458501.1">
    <property type="nucleotide sequence ID" value="NZ_CP059732.1"/>
</dbReference>
<keyword evidence="3" id="KW-0482">Metalloprotease</keyword>
<feature type="transmembrane region" description="Helical" evidence="1">
    <location>
        <begin position="135"/>
        <end position="154"/>
    </location>
</feature>
<dbReference type="InterPro" id="IPR003675">
    <property type="entry name" value="Rce1/LyrA-like_dom"/>
</dbReference>
<feature type="transmembrane region" description="Helical" evidence="1">
    <location>
        <begin position="166"/>
        <end position="183"/>
    </location>
</feature>
<feature type="domain" description="CAAX prenyl protease 2/Lysostaphin resistance protein A-like" evidence="2">
    <location>
        <begin position="148"/>
        <end position="232"/>
    </location>
</feature>
<keyword evidence="1" id="KW-0812">Transmembrane</keyword>
<feature type="transmembrane region" description="Helical" evidence="1">
    <location>
        <begin position="106"/>
        <end position="123"/>
    </location>
</feature>
<gene>
    <name evidence="3" type="ORF">H3H32_25055</name>
</gene>
<keyword evidence="3" id="KW-0645">Protease</keyword>
<protein>
    <submittedName>
        <fullName evidence="3">CPBP family intramembrane metalloprotease</fullName>
    </submittedName>
</protein>
<sequence length="248" mass="28453">MKQLFINFFDFLQGASYLDKDINIGAIYKILFIGKAIGLIFLFKVIIGFLSLLLNKYGLIDPSKGSGDLTSWLSETSNSQFILEVVILAPFFEEFAFRGIIQSNRLTLTLAFIVISYLIICILNRANFYSLTARTLPIGIFSILIGFFFHKYISYYLANLTSNYKINIYIIWLSAFLFSLWHYNNYDFTNARPQTILLALLPHLISGLFFSWTSLMYGLKWSIILHIINNAIPVLIIIFRASQESKVA</sequence>
<organism evidence="3 4">
    <name type="scientific">Spirosoma foliorum</name>
    <dbReference type="NCBI Taxonomy" id="2710596"/>
    <lineage>
        <taxon>Bacteria</taxon>
        <taxon>Pseudomonadati</taxon>
        <taxon>Bacteroidota</taxon>
        <taxon>Cytophagia</taxon>
        <taxon>Cytophagales</taxon>
        <taxon>Cytophagaceae</taxon>
        <taxon>Spirosoma</taxon>
    </lineage>
</organism>
<keyword evidence="4" id="KW-1185">Reference proteome</keyword>
<evidence type="ECO:0000313" key="3">
    <source>
        <dbReference type="EMBL" id="QMW01218.1"/>
    </source>
</evidence>
<evidence type="ECO:0000256" key="1">
    <source>
        <dbReference type="SAM" id="Phobius"/>
    </source>
</evidence>
<dbReference type="GO" id="GO:0008237">
    <property type="term" value="F:metallopeptidase activity"/>
    <property type="evidence" value="ECO:0007669"/>
    <property type="project" value="UniProtKB-KW"/>
</dbReference>
<dbReference type="GO" id="GO:0006508">
    <property type="term" value="P:proteolysis"/>
    <property type="evidence" value="ECO:0007669"/>
    <property type="project" value="UniProtKB-KW"/>
</dbReference>
<feature type="transmembrane region" description="Helical" evidence="1">
    <location>
        <begin position="26"/>
        <end position="54"/>
    </location>
</feature>
<dbReference type="GO" id="GO:0004175">
    <property type="term" value="F:endopeptidase activity"/>
    <property type="evidence" value="ECO:0007669"/>
    <property type="project" value="UniProtKB-ARBA"/>
</dbReference>
<name>A0A7G5GQS6_9BACT</name>
<proteinExistence type="predicted"/>
<dbReference type="KEGG" id="sfol:H3H32_25055"/>
<dbReference type="Proteomes" id="UP000515369">
    <property type="component" value="Chromosome"/>
</dbReference>
<dbReference type="Pfam" id="PF02517">
    <property type="entry name" value="Rce1-like"/>
    <property type="match status" value="1"/>
</dbReference>
<accession>A0A7G5GQS6</accession>
<evidence type="ECO:0000259" key="2">
    <source>
        <dbReference type="Pfam" id="PF02517"/>
    </source>
</evidence>
<keyword evidence="1" id="KW-1133">Transmembrane helix</keyword>
<dbReference type="EMBL" id="CP059732">
    <property type="protein sequence ID" value="QMW01218.1"/>
    <property type="molecule type" value="Genomic_DNA"/>
</dbReference>
<feature type="transmembrane region" description="Helical" evidence="1">
    <location>
        <begin position="195"/>
        <end position="215"/>
    </location>
</feature>
<keyword evidence="3" id="KW-0378">Hydrolase</keyword>
<keyword evidence="1" id="KW-0472">Membrane</keyword>